<name>A0A1T4LPP7_9FIRM</name>
<proteinExistence type="predicted"/>
<dbReference type="OrthoDB" id="9760715at2"/>
<protein>
    <submittedName>
        <fullName evidence="1">Uncharacterized protein</fullName>
    </submittedName>
</protein>
<reference evidence="1 2" key="1">
    <citation type="submission" date="2017-02" db="EMBL/GenBank/DDBJ databases">
        <authorList>
            <person name="Peterson S.W."/>
        </authorList>
    </citation>
    <scope>NUCLEOTIDE SEQUENCE [LARGE SCALE GENOMIC DNA]</scope>
    <source>
        <strain evidence="1 2">ATCC 17233</strain>
    </source>
</reference>
<evidence type="ECO:0000313" key="1">
    <source>
        <dbReference type="EMBL" id="SJZ56702.1"/>
    </source>
</evidence>
<accession>A0A1T4LPP7</accession>
<organism evidence="1 2">
    <name type="scientific">Eubacterium ruminantium</name>
    <dbReference type="NCBI Taxonomy" id="42322"/>
    <lineage>
        <taxon>Bacteria</taxon>
        <taxon>Bacillati</taxon>
        <taxon>Bacillota</taxon>
        <taxon>Clostridia</taxon>
        <taxon>Eubacteriales</taxon>
        <taxon>Eubacteriaceae</taxon>
        <taxon>Eubacterium</taxon>
    </lineage>
</organism>
<dbReference type="RefSeq" id="WP_078786722.1">
    <property type="nucleotide sequence ID" value="NZ_FMTO01000004.1"/>
</dbReference>
<dbReference type="EMBL" id="FUXA01000006">
    <property type="protein sequence ID" value="SJZ56702.1"/>
    <property type="molecule type" value="Genomic_DNA"/>
</dbReference>
<gene>
    <name evidence="1" type="ORF">SAMN02745110_00864</name>
</gene>
<evidence type="ECO:0000313" key="2">
    <source>
        <dbReference type="Proteomes" id="UP000189857"/>
    </source>
</evidence>
<sequence>MNPINGSVSPERRQEIIDEFDAYADKSVAAIESIELDEKTMGDIIKEEIDRINAKRKNEISVT</sequence>
<dbReference type="Proteomes" id="UP000189857">
    <property type="component" value="Unassembled WGS sequence"/>
</dbReference>
<keyword evidence="2" id="KW-1185">Reference proteome</keyword>
<dbReference type="AlphaFoldDB" id="A0A1T4LPP7"/>